<evidence type="ECO:0000259" key="5">
    <source>
        <dbReference type="PROSITE" id="PS50865"/>
    </source>
</evidence>
<gene>
    <name evidence="6" type="ORF">QBC47DRAFT_303201</name>
</gene>
<keyword evidence="2 4" id="KW-0863">Zinc-finger</keyword>
<evidence type="ECO:0000256" key="3">
    <source>
        <dbReference type="ARBA" id="ARBA00022833"/>
    </source>
</evidence>
<name>A0AAJ0B9Q2_9PEZI</name>
<dbReference type="Pfam" id="PF14737">
    <property type="entry name" value="DUF4470"/>
    <property type="match status" value="1"/>
</dbReference>
<dbReference type="InterPro" id="IPR002893">
    <property type="entry name" value="Znf_MYND"/>
</dbReference>
<organism evidence="6 7">
    <name type="scientific">Echria macrotheca</name>
    <dbReference type="NCBI Taxonomy" id="438768"/>
    <lineage>
        <taxon>Eukaryota</taxon>
        <taxon>Fungi</taxon>
        <taxon>Dikarya</taxon>
        <taxon>Ascomycota</taxon>
        <taxon>Pezizomycotina</taxon>
        <taxon>Sordariomycetes</taxon>
        <taxon>Sordariomycetidae</taxon>
        <taxon>Sordariales</taxon>
        <taxon>Schizotheciaceae</taxon>
        <taxon>Echria</taxon>
    </lineage>
</organism>
<feature type="domain" description="MYND-type" evidence="5">
    <location>
        <begin position="8"/>
        <end position="54"/>
    </location>
</feature>
<evidence type="ECO:0000313" key="6">
    <source>
        <dbReference type="EMBL" id="KAK1753835.1"/>
    </source>
</evidence>
<dbReference type="AlphaFoldDB" id="A0AAJ0B9Q2"/>
<proteinExistence type="predicted"/>
<evidence type="ECO:0000256" key="1">
    <source>
        <dbReference type="ARBA" id="ARBA00022723"/>
    </source>
</evidence>
<dbReference type="Gene3D" id="6.10.140.2220">
    <property type="match status" value="1"/>
</dbReference>
<reference evidence="6" key="1">
    <citation type="submission" date="2023-06" db="EMBL/GenBank/DDBJ databases">
        <title>Genome-scale phylogeny and comparative genomics of the fungal order Sordariales.</title>
        <authorList>
            <consortium name="Lawrence Berkeley National Laboratory"/>
            <person name="Hensen N."/>
            <person name="Bonometti L."/>
            <person name="Westerberg I."/>
            <person name="Brannstrom I.O."/>
            <person name="Guillou S."/>
            <person name="Cros-Aarteil S."/>
            <person name="Calhoun S."/>
            <person name="Haridas S."/>
            <person name="Kuo A."/>
            <person name="Mondo S."/>
            <person name="Pangilinan J."/>
            <person name="Riley R."/>
            <person name="Labutti K."/>
            <person name="Andreopoulos B."/>
            <person name="Lipzen A."/>
            <person name="Chen C."/>
            <person name="Yanf M."/>
            <person name="Daum C."/>
            <person name="Ng V."/>
            <person name="Clum A."/>
            <person name="Steindorff A."/>
            <person name="Ohm R."/>
            <person name="Martin F."/>
            <person name="Silar P."/>
            <person name="Natvig D."/>
            <person name="Lalanne C."/>
            <person name="Gautier V."/>
            <person name="Ament-Velasquez S.L."/>
            <person name="Kruys A."/>
            <person name="Hutchinson M.I."/>
            <person name="Powell A.J."/>
            <person name="Barry K."/>
            <person name="Miller A.N."/>
            <person name="Grigoriev I.V."/>
            <person name="Debuchy R."/>
            <person name="Gladieux P."/>
            <person name="Thoren M.H."/>
            <person name="Johannesson H."/>
        </authorList>
    </citation>
    <scope>NUCLEOTIDE SEQUENCE</scope>
    <source>
        <strain evidence="6">PSN4</strain>
    </source>
</reference>
<dbReference type="SUPFAM" id="SSF144232">
    <property type="entry name" value="HIT/MYND zinc finger-like"/>
    <property type="match status" value="1"/>
</dbReference>
<accession>A0AAJ0B9Q2</accession>
<dbReference type="Proteomes" id="UP001239445">
    <property type="component" value="Unassembled WGS sequence"/>
</dbReference>
<protein>
    <recommendedName>
        <fullName evidence="5">MYND-type domain-containing protein</fullName>
    </recommendedName>
</protein>
<sequence length="586" mass="67225">MEPIPIVPLACANWIAGSAACILKGRSACSKCHLVVYCGTECQKRHWAVHKNVCKSDLIRANWRPAWDREGYQPAWESTRASRAWHNPFGGEKYLWGNVPAIDVLRLPENEGNAYPDDISLLFAASGDLRHVIETVVGLRDGPMGRIQVTLNDREFEVVARNAVLLLFALTAPTNNPTADEATTFDVAESLIHLWYSALIPARLLSQLQSRIKPLITEVCRKIASKAPGARLAKTWQLGPGRSLRLVLTKEEWLKLEKLLEASEQLTCDEATNIRTAVTLAPERADYRDRWYFKEATPSMRLAKQRFREDGLLLPFGHPRTGFDTPNPTLFQANGYWSMCDKSDPLDGWPMLEIRDRPFPAKEDCYGQLFVYLRKKLKSFLERLAVVNINFEMHCVDVRELPQYLERDKYTRIEASNISDTCYLGIRETLARLCSLLQLPQKNPHATLITLFLNAVMEVVKMDNEQDEIPNMKLLMEYLPTPNVFSLLSRHSADMLRIWDARNLVLDVDTYFERYRALRRFDQIAAELNIAEKESNTVTERWPMRLKLQPGQEGAREEFALLLASGWSGMERYVEWRREEPSSRRG</sequence>
<evidence type="ECO:0000256" key="4">
    <source>
        <dbReference type="PROSITE-ProRule" id="PRU00134"/>
    </source>
</evidence>
<keyword evidence="3" id="KW-0862">Zinc</keyword>
<dbReference type="InterPro" id="IPR027974">
    <property type="entry name" value="DUF4470"/>
</dbReference>
<dbReference type="Pfam" id="PF01753">
    <property type="entry name" value="zf-MYND"/>
    <property type="match status" value="1"/>
</dbReference>
<dbReference type="EMBL" id="MU839837">
    <property type="protein sequence ID" value="KAK1753835.1"/>
    <property type="molecule type" value="Genomic_DNA"/>
</dbReference>
<dbReference type="GO" id="GO:0008270">
    <property type="term" value="F:zinc ion binding"/>
    <property type="evidence" value="ECO:0007669"/>
    <property type="project" value="UniProtKB-KW"/>
</dbReference>
<keyword evidence="7" id="KW-1185">Reference proteome</keyword>
<evidence type="ECO:0000256" key="2">
    <source>
        <dbReference type="ARBA" id="ARBA00022771"/>
    </source>
</evidence>
<dbReference type="PROSITE" id="PS50865">
    <property type="entry name" value="ZF_MYND_2"/>
    <property type="match status" value="1"/>
</dbReference>
<keyword evidence="1" id="KW-0479">Metal-binding</keyword>
<evidence type="ECO:0000313" key="7">
    <source>
        <dbReference type="Proteomes" id="UP001239445"/>
    </source>
</evidence>
<comment type="caution">
    <text evidence="6">The sequence shown here is derived from an EMBL/GenBank/DDBJ whole genome shotgun (WGS) entry which is preliminary data.</text>
</comment>